<keyword evidence="1" id="KW-0812">Transmembrane</keyword>
<organism evidence="2 3">
    <name type="scientific">Adlercreutzia faecimuris</name>
    <dbReference type="NCBI Taxonomy" id="2897341"/>
    <lineage>
        <taxon>Bacteria</taxon>
        <taxon>Bacillati</taxon>
        <taxon>Actinomycetota</taxon>
        <taxon>Coriobacteriia</taxon>
        <taxon>Eggerthellales</taxon>
        <taxon>Eggerthellaceae</taxon>
        <taxon>Adlercreutzia</taxon>
    </lineage>
</organism>
<evidence type="ECO:0000313" key="2">
    <source>
        <dbReference type="EMBL" id="MCI2240995.1"/>
    </source>
</evidence>
<keyword evidence="3" id="KW-1185">Reference proteome</keyword>
<proteinExistence type="predicted"/>
<dbReference type="Pfam" id="PF16152">
    <property type="entry name" value="DUF4860"/>
    <property type="match status" value="1"/>
</dbReference>
<protein>
    <submittedName>
        <fullName evidence="2">DUF4860 domain-containing protein</fullName>
    </submittedName>
</protein>
<evidence type="ECO:0000313" key="3">
    <source>
        <dbReference type="Proteomes" id="UP001430755"/>
    </source>
</evidence>
<feature type="transmembrane region" description="Helical" evidence="1">
    <location>
        <begin position="39"/>
        <end position="60"/>
    </location>
</feature>
<reference evidence="2" key="1">
    <citation type="submission" date="2021-11" db="EMBL/GenBank/DDBJ databases">
        <title>A Novel Adlercreutzia Species, isolated from a Allomyrina dichotoma larva feces.</title>
        <authorList>
            <person name="Suh M.K."/>
        </authorList>
    </citation>
    <scope>NUCLEOTIDE SEQUENCE</scope>
    <source>
        <strain evidence="2">JBNU-10</strain>
    </source>
</reference>
<comment type="caution">
    <text evidence="2">The sequence shown here is derived from an EMBL/GenBank/DDBJ whole genome shotgun (WGS) entry which is preliminary data.</text>
</comment>
<dbReference type="Proteomes" id="UP001430755">
    <property type="component" value="Unassembled WGS sequence"/>
</dbReference>
<dbReference type="RefSeq" id="WP_242162737.1">
    <property type="nucleotide sequence ID" value="NZ_JAJMLW010000001.1"/>
</dbReference>
<name>A0ABS9WDY5_9ACTN</name>
<gene>
    <name evidence="2" type="ORF">LPT13_01325</name>
</gene>
<keyword evidence="1" id="KW-1133">Transmembrane helix</keyword>
<dbReference type="EMBL" id="JAJMLW010000001">
    <property type="protein sequence ID" value="MCI2240995.1"/>
    <property type="molecule type" value="Genomic_DNA"/>
</dbReference>
<dbReference type="InterPro" id="IPR032340">
    <property type="entry name" value="DUF4860"/>
</dbReference>
<accession>A0ABS9WDY5</accession>
<keyword evidence="1" id="KW-0472">Membrane</keyword>
<sequence>MSYQDRQTERDAQFMNAVQGGLTSAIDRGSGRTREYGRVFTALLFALFIITLLMAIMAGTRVYSALSDMRDQTDQSRLAMGLLVNSVRADDAIDAISVGAGPEGRSLVLTERLNSGTYETRIYLYQGQVVEEYSVAGTPYTPEKATPVVPTDTFDFSYADGLLTIITDEGRADVALRSVRGGA</sequence>
<evidence type="ECO:0000256" key="1">
    <source>
        <dbReference type="SAM" id="Phobius"/>
    </source>
</evidence>